<dbReference type="Pfam" id="PF00126">
    <property type="entry name" value="HTH_1"/>
    <property type="match status" value="1"/>
</dbReference>
<evidence type="ECO:0000256" key="4">
    <source>
        <dbReference type="ARBA" id="ARBA00023163"/>
    </source>
</evidence>
<dbReference type="GO" id="GO:0003700">
    <property type="term" value="F:DNA-binding transcription factor activity"/>
    <property type="evidence" value="ECO:0007669"/>
    <property type="project" value="InterPro"/>
</dbReference>
<name>A0A2W4CSZ5_9HYPH</name>
<reference evidence="9 10" key="1">
    <citation type="journal article" date="2018" name="Sci. Rep.">
        <title>Rhizobium tumorigenes sp. nov., a novel plant tumorigenic bacterium isolated from cane gall tumors on thornless blackberry.</title>
        <authorList>
            <person name="Kuzmanovi N."/>
            <person name="Smalla K."/>
            <person name="Gronow S."/>
            <person name="PuBawska J."/>
        </authorList>
    </citation>
    <scope>NUCLEOTIDE SEQUENCE [LARGE SCALE GENOMIC DNA]</scope>
    <source>
        <strain evidence="9 10">CCBAU 85046</strain>
    </source>
</reference>
<dbReference type="PROSITE" id="PS50931">
    <property type="entry name" value="HTH_LYSR"/>
    <property type="match status" value="1"/>
</dbReference>
<dbReference type="InterPro" id="IPR000847">
    <property type="entry name" value="LysR_HTH_N"/>
</dbReference>
<organism evidence="9 10">
    <name type="scientific">Rhizobium tubonense</name>
    <dbReference type="NCBI Taxonomy" id="484088"/>
    <lineage>
        <taxon>Bacteria</taxon>
        <taxon>Pseudomonadati</taxon>
        <taxon>Pseudomonadota</taxon>
        <taxon>Alphaproteobacteria</taxon>
        <taxon>Hyphomicrobiales</taxon>
        <taxon>Rhizobiaceae</taxon>
        <taxon>Rhizobium/Agrobacterium group</taxon>
        <taxon>Rhizobium</taxon>
    </lineage>
</organism>
<gene>
    <name evidence="9" type="ORF">CPY51_06800</name>
</gene>
<dbReference type="InterPro" id="IPR005119">
    <property type="entry name" value="LysR_subst-bd"/>
</dbReference>
<dbReference type="PANTHER" id="PTHR30537:SF5">
    <property type="entry name" value="HTH-TYPE TRANSCRIPTIONAL ACTIVATOR TTDR-RELATED"/>
    <property type="match status" value="1"/>
</dbReference>
<dbReference type="EMBL" id="PCDP01000019">
    <property type="protein sequence ID" value="PZM15529.1"/>
    <property type="molecule type" value="Genomic_DNA"/>
</dbReference>
<evidence type="ECO:0000256" key="3">
    <source>
        <dbReference type="ARBA" id="ARBA00023125"/>
    </source>
</evidence>
<dbReference type="SUPFAM" id="SSF46785">
    <property type="entry name" value="Winged helix' DNA-binding domain"/>
    <property type="match status" value="1"/>
</dbReference>
<dbReference type="Pfam" id="PF03466">
    <property type="entry name" value="LysR_substrate"/>
    <property type="match status" value="1"/>
</dbReference>
<evidence type="ECO:0000256" key="6">
    <source>
        <dbReference type="ARBA" id="ARBA00067332"/>
    </source>
</evidence>
<accession>A0A2W4CSZ5</accession>
<sequence length="294" mass="32387">MDKLAGMRMFIKVVDSGSFAAAAEADGVSATMVAKHIRTIEQRLGARLLHRTTRRHQLTEVGRLYYERSKHALAEVDAAEASASELQSSPRGRLRLVAPVSFGSESLVPALVQYLDQNLEVGIELTLDNRAPDLISEGYELGIHIGEMNASDLVARPLKPYRRILAAAPSYLEQHGRPERPAQLSTHQCLGLSYWRKQGIWHLVGPDGEICEVPVRGRFTTNQGAALRVAAISGAGIVLQPELLLADDLAGGRLEPVLPAWSYKSVPMYLVYRQDRRPTAMLRSAIDFLIARFG</sequence>
<keyword evidence="2" id="KW-0805">Transcription regulation</keyword>
<keyword evidence="4" id="KW-0804">Transcription</keyword>
<evidence type="ECO:0000259" key="8">
    <source>
        <dbReference type="PROSITE" id="PS50931"/>
    </source>
</evidence>
<keyword evidence="3" id="KW-0238">DNA-binding</keyword>
<dbReference type="SUPFAM" id="SSF53850">
    <property type="entry name" value="Periplasmic binding protein-like II"/>
    <property type="match status" value="1"/>
</dbReference>
<evidence type="ECO:0000256" key="1">
    <source>
        <dbReference type="ARBA" id="ARBA00009437"/>
    </source>
</evidence>
<dbReference type="InterPro" id="IPR036390">
    <property type="entry name" value="WH_DNA-bd_sf"/>
</dbReference>
<evidence type="ECO:0000256" key="2">
    <source>
        <dbReference type="ARBA" id="ARBA00023015"/>
    </source>
</evidence>
<proteinExistence type="inferred from homology"/>
<dbReference type="FunFam" id="1.10.10.10:FF:000001">
    <property type="entry name" value="LysR family transcriptional regulator"/>
    <property type="match status" value="1"/>
</dbReference>
<comment type="caution">
    <text evidence="9">The sequence shown here is derived from an EMBL/GenBank/DDBJ whole genome shotgun (WGS) entry which is preliminary data.</text>
</comment>
<comment type="function">
    <text evidence="5">Transcriptional regulator of the ttuABCDE tartrate utilization operon.</text>
</comment>
<dbReference type="CDD" id="cd08477">
    <property type="entry name" value="PBP2_CrgA_like_8"/>
    <property type="match status" value="1"/>
</dbReference>
<comment type="similarity">
    <text evidence="1">Belongs to the LysR transcriptional regulatory family.</text>
</comment>
<dbReference type="Gene3D" id="1.10.10.10">
    <property type="entry name" value="Winged helix-like DNA-binding domain superfamily/Winged helix DNA-binding domain"/>
    <property type="match status" value="1"/>
</dbReference>
<evidence type="ECO:0000313" key="10">
    <source>
        <dbReference type="Proteomes" id="UP000248925"/>
    </source>
</evidence>
<dbReference type="InterPro" id="IPR036388">
    <property type="entry name" value="WH-like_DNA-bd_sf"/>
</dbReference>
<dbReference type="AlphaFoldDB" id="A0A2W4CSZ5"/>
<dbReference type="RefSeq" id="WP_111159530.1">
    <property type="nucleotide sequence ID" value="NZ_PCDP01000019.1"/>
</dbReference>
<evidence type="ECO:0000313" key="9">
    <source>
        <dbReference type="EMBL" id="PZM15529.1"/>
    </source>
</evidence>
<dbReference type="GO" id="GO:0006351">
    <property type="term" value="P:DNA-templated transcription"/>
    <property type="evidence" value="ECO:0007669"/>
    <property type="project" value="TreeGrafter"/>
</dbReference>
<protein>
    <recommendedName>
        <fullName evidence="6">HTH-type transcriptional regulator TtuA</fullName>
    </recommendedName>
    <alternativeName>
        <fullName evidence="7">Tartrate utilization transcriptional regulator</fullName>
    </alternativeName>
</protein>
<dbReference type="Proteomes" id="UP000248925">
    <property type="component" value="Unassembled WGS sequence"/>
</dbReference>
<dbReference type="Gene3D" id="3.40.190.290">
    <property type="match status" value="1"/>
</dbReference>
<feature type="domain" description="HTH lysR-type" evidence="8">
    <location>
        <begin position="1"/>
        <end position="59"/>
    </location>
</feature>
<dbReference type="OrthoDB" id="9786526at2"/>
<evidence type="ECO:0000256" key="7">
    <source>
        <dbReference type="ARBA" id="ARBA00083243"/>
    </source>
</evidence>
<dbReference type="PANTHER" id="PTHR30537">
    <property type="entry name" value="HTH-TYPE TRANSCRIPTIONAL REGULATOR"/>
    <property type="match status" value="1"/>
</dbReference>
<dbReference type="GO" id="GO:0043565">
    <property type="term" value="F:sequence-specific DNA binding"/>
    <property type="evidence" value="ECO:0007669"/>
    <property type="project" value="TreeGrafter"/>
</dbReference>
<keyword evidence="10" id="KW-1185">Reference proteome</keyword>
<dbReference type="InterPro" id="IPR058163">
    <property type="entry name" value="LysR-type_TF_proteobact-type"/>
</dbReference>
<evidence type="ECO:0000256" key="5">
    <source>
        <dbReference type="ARBA" id="ARBA00054626"/>
    </source>
</evidence>